<evidence type="ECO:0000313" key="3">
    <source>
        <dbReference type="Proteomes" id="UP000054248"/>
    </source>
</evidence>
<organism evidence="2 3">
    <name type="scientific">Tulasnella calospora MUT 4182</name>
    <dbReference type="NCBI Taxonomy" id="1051891"/>
    <lineage>
        <taxon>Eukaryota</taxon>
        <taxon>Fungi</taxon>
        <taxon>Dikarya</taxon>
        <taxon>Basidiomycota</taxon>
        <taxon>Agaricomycotina</taxon>
        <taxon>Agaricomycetes</taxon>
        <taxon>Cantharellales</taxon>
        <taxon>Tulasnellaceae</taxon>
        <taxon>Tulasnella</taxon>
    </lineage>
</organism>
<keyword evidence="3" id="KW-1185">Reference proteome</keyword>
<dbReference type="AlphaFoldDB" id="A0A0C3Q2G5"/>
<dbReference type="EMBL" id="KN823104">
    <property type="protein sequence ID" value="KIO22645.1"/>
    <property type="molecule type" value="Genomic_DNA"/>
</dbReference>
<reference evidence="2 3" key="1">
    <citation type="submission" date="2014-04" db="EMBL/GenBank/DDBJ databases">
        <authorList>
            <consortium name="DOE Joint Genome Institute"/>
            <person name="Kuo A."/>
            <person name="Girlanda M."/>
            <person name="Perotto S."/>
            <person name="Kohler A."/>
            <person name="Nagy L.G."/>
            <person name="Floudas D."/>
            <person name="Copeland A."/>
            <person name="Barry K.W."/>
            <person name="Cichocki N."/>
            <person name="Veneault-Fourrey C."/>
            <person name="LaButti K."/>
            <person name="Lindquist E.A."/>
            <person name="Lipzen A."/>
            <person name="Lundell T."/>
            <person name="Morin E."/>
            <person name="Murat C."/>
            <person name="Sun H."/>
            <person name="Tunlid A."/>
            <person name="Henrissat B."/>
            <person name="Grigoriev I.V."/>
            <person name="Hibbett D.S."/>
            <person name="Martin F."/>
            <person name="Nordberg H.P."/>
            <person name="Cantor M.N."/>
            <person name="Hua S.X."/>
        </authorList>
    </citation>
    <scope>NUCLEOTIDE SEQUENCE [LARGE SCALE GENOMIC DNA]</scope>
    <source>
        <strain evidence="2 3">MUT 4182</strain>
    </source>
</reference>
<dbReference type="Proteomes" id="UP000054248">
    <property type="component" value="Unassembled WGS sequence"/>
</dbReference>
<feature type="compositionally biased region" description="Basic and acidic residues" evidence="1">
    <location>
        <begin position="1"/>
        <end position="18"/>
    </location>
</feature>
<evidence type="ECO:0000256" key="1">
    <source>
        <dbReference type="SAM" id="MobiDB-lite"/>
    </source>
</evidence>
<sequence length="111" mass="12173">MKEKEANRMVGEARKSDDEQPMTASSVPVAPAADEEMDVGPESTAASGMNAEEIIEYYVPSYPSSVALFDDIPPDNSSSWALFPLPDARIRQTRGYFDVLDVGVFQDIDPE</sequence>
<proteinExistence type="predicted"/>
<reference evidence="3" key="2">
    <citation type="submission" date="2015-01" db="EMBL/GenBank/DDBJ databases">
        <title>Evolutionary Origins and Diversification of the Mycorrhizal Mutualists.</title>
        <authorList>
            <consortium name="DOE Joint Genome Institute"/>
            <consortium name="Mycorrhizal Genomics Consortium"/>
            <person name="Kohler A."/>
            <person name="Kuo A."/>
            <person name="Nagy L.G."/>
            <person name="Floudas D."/>
            <person name="Copeland A."/>
            <person name="Barry K.W."/>
            <person name="Cichocki N."/>
            <person name="Veneault-Fourrey C."/>
            <person name="LaButti K."/>
            <person name="Lindquist E.A."/>
            <person name="Lipzen A."/>
            <person name="Lundell T."/>
            <person name="Morin E."/>
            <person name="Murat C."/>
            <person name="Riley R."/>
            <person name="Ohm R."/>
            <person name="Sun H."/>
            <person name="Tunlid A."/>
            <person name="Henrissat B."/>
            <person name="Grigoriev I.V."/>
            <person name="Hibbett D.S."/>
            <person name="Martin F."/>
        </authorList>
    </citation>
    <scope>NUCLEOTIDE SEQUENCE [LARGE SCALE GENOMIC DNA]</scope>
    <source>
        <strain evidence="3">MUT 4182</strain>
    </source>
</reference>
<dbReference type="HOGENOM" id="CLU_2160257_0_0_1"/>
<gene>
    <name evidence="2" type="ORF">M407DRAFT_245081</name>
</gene>
<accession>A0A0C3Q2G5</accession>
<protein>
    <submittedName>
        <fullName evidence="2">Uncharacterized protein</fullName>
    </submittedName>
</protein>
<evidence type="ECO:0000313" key="2">
    <source>
        <dbReference type="EMBL" id="KIO22645.1"/>
    </source>
</evidence>
<feature type="region of interest" description="Disordered" evidence="1">
    <location>
        <begin position="1"/>
        <end position="45"/>
    </location>
</feature>
<name>A0A0C3Q2G5_9AGAM</name>